<proteinExistence type="predicted"/>
<evidence type="ECO:0000313" key="2">
    <source>
        <dbReference type="EMBL" id="KAJ8034514.1"/>
    </source>
</evidence>
<name>A0A9Q1H601_HOLLE</name>
<dbReference type="EMBL" id="JAIZAY010000010">
    <property type="protein sequence ID" value="KAJ8034514.1"/>
    <property type="molecule type" value="Genomic_DNA"/>
</dbReference>
<evidence type="ECO:0000313" key="3">
    <source>
        <dbReference type="Proteomes" id="UP001152320"/>
    </source>
</evidence>
<evidence type="ECO:0000256" key="1">
    <source>
        <dbReference type="SAM" id="MobiDB-lite"/>
    </source>
</evidence>
<gene>
    <name evidence="2" type="ORF">HOLleu_21389</name>
</gene>
<organism evidence="2 3">
    <name type="scientific">Holothuria leucospilota</name>
    <name type="common">Black long sea cucumber</name>
    <name type="synonym">Mertensiothuria leucospilota</name>
    <dbReference type="NCBI Taxonomy" id="206669"/>
    <lineage>
        <taxon>Eukaryota</taxon>
        <taxon>Metazoa</taxon>
        <taxon>Echinodermata</taxon>
        <taxon>Eleutherozoa</taxon>
        <taxon>Echinozoa</taxon>
        <taxon>Holothuroidea</taxon>
        <taxon>Aspidochirotacea</taxon>
        <taxon>Aspidochirotida</taxon>
        <taxon>Holothuriidae</taxon>
        <taxon>Holothuria</taxon>
    </lineage>
</organism>
<dbReference type="Proteomes" id="UP001152320">
    <property type="component" value="Chromosome 10"/>
</dbReference>
<comment type="caution">
    <text evidence="2">The sequence shown here is derived from an EMBL/GenBank/DDBJ whole genome shotgun (WGS) entry which is preliminary data.</text>
</comment>
<protein>
    <submittedName>
        <fullName evidence="2">Uncharacterized protein</fullName>
    </submittedName>
</protein>
<accession>A0A9Q1H601</accession>
<dbReference type="AlphaFoldDB" id="A0A9Q1H601"/>
<sequence>MAECTELMESQTRRLQEVASAFVEDDGNLVEKMEEMVLPSVRSIAESLNPDNFQPTQILFGKDNTAISGCNFNITNIYGGDNGALQKSSVTEVESPCPLPSRPNEPKHQATGGPPSPSPKWAKSNEEMLLRVVPLATEMEDCDDDLILVVWFCWDDDQTFQKIVNSEHDSGNVTLDSYDTIVLRRPDSNLCTIPVSLTTNEVYSWVPKKRRKEIQSIQVWNAGRGKCSFRIQKNQGHPESELIYLTLQITQYYGDPAGTQFIIKKKIPDIKMPEEDKTKLLKLLDTKISVRSLDDSNFSQSNDDGCGFRKDVLDETSLTCWAIPYIDRLFSIDDDVIVTLWLCWYDKKGKLLEGLKGEQKIYGRELLDTENSFILTNSEEEIETVLIHNGYHSFWESEEPKAIDAHRIMQGMRAKFQFISKRVEDSCDYADRISNKIGENDPSGIEKKLLSEKSRKLPDASHLLPKVKPNKLDVEICTWQGEQVPIEFRKVTEVTRFVHGGRNKPRKSHMSFRVKSRIMSAFRYLKAKREDFKNTKFYAQSGSTTDDWQGTGYYYPDKKRRGTTITGVHISNLYYGQHSGYADLPSSVYIPDPQQHVLRLHIFACQDSDCSENALTIHVVMGTLNFGIRNNSQLTENEVHGWTAIDSFDTFLLTSQVGGCYNPLVKVTFEVHQTSHWLPESDKMVVDVKEILKEGRVKCSCRFLAISNSQSDFFYGTMRISQTVGKSKEEVQFVIKKKVEDIQSLTKEASSSALENIMSPVRKPDDANEGVMLDEYQTCLAVSYVDLMQNITDDIILTVWICSIQQSKNDFNILCKDQKKFMKMQLDTENSFICYDMTSPVYAKVECHGVWTVEEPLKKVDPRRIREGGRAKFHFICKKGTNENSNKLDVEITIRQNRWNQVQFMTRKKVELFLQHDLPTNIQDAGTEIN</sequence>
<reference evidence="2" key="1">
    <citation type="submission" date="2021-10" db="EMBL/GenBank/DDBJ databases">
        <title>Tropical sea cucumber genome reveals ecological adaptation and Cuvierian tubules defense mechanism.</title>
        <authorList>
            <person name="Chen T."/>
        </authorList>
    </citation>
    <scope>NUCLEOTIDE SEQUENCE</scope>
    <source>
        <strain evidence="2">Nanhai2018</strain>
        <tissue evidence="2">Muscle</tissue>
    </source>
</reference>
<feature type="region of interest" description="Disordered" evidence="1">
    <location>
        <begin position="90"/>
        <end position="122"/>
    </location>
</feature>
<keyword evidence="3" id="KW-1185">Reference proteome</keyword>